<evidence type="ECO:0000256" key="4">
    <source>
        <dbReference type="ARBA" id="ARBA00022833"/>
    </source>
</evidence>
<reference evidence="8" key="1">
    <citation type="submission" date="2019-10" db="EMBL/GenBank/DDBJ databases">
        <title>The sequence and de novo assembly of the wild yak genome.</title>
        <authorList>
            <person name="Liu Y."/>
        </authorList>
    </citation>
    <scope>NUCLEOTIDE SEQUENCE [LARGE SCALE GENOMIC DNA]</scope>
    <source>
        <strain evidence="8">WY2019</strain>
    </source>
</reference>
<comment type="caution">
    <text evidence="8">The sequence shown here is derived from an EMBL/GenBank/DDBJ whole genome shotgun (WGS) entry which is preliminary data.</text>
</comment>
<dbReference type="PANTHER" id="PTHR24103">
    <property type="entry name" value="E3 UBIQUITIN-PROTEIN LIGASE TRIM"/>
    <property type="match status" value="1"/>
</dbReference>
<evidence type="ECO:0000256" key="3">
    <source>
        <dbReference type="ARBA" id="ARBA00022771"/>
    </source>
</evidence>
<gene>
    <name evidence="8" type="ORF">E5288_WYG013496</name>
</gene>
<dbReference type="SMART" id="SM00184">
    <property type="entry name" value="RING"/>
    <property type="match status" value="2"/>
</dbReference>
<dbReference type="PROSITE" id="PS00518">
    <property type="entry name" value="ZF_RING_1"/>
    <property type="match status" value="2"/>
</dbReference>
<sequence>MDSDTLQVFQSELTCSICTKCFLDPVTIDCGHSFCRPCLSLCWEESQTPRSCPECREIPEWSDFKTNFALKRLASLARQARADHDHSSEEQICVTHQEAKGLFCEVDQTLLCGPCSELPEHAAHSHSPIHRAAEESREKLVKRMRTLWKLREEMKISLNQEANKTQSFENYVALRKAMITVQYQRIPLLLHEDEKMHLEALEQEAKEICQQLKGSVFTMTEQAESMRERYRDLTEMCHKPDMELLQSLGSVPSCRSKSVQLHLPQPVVPEFNVWPIPGLIDWLRQFQVYIELHNERVTHHLPVFEDLRFLLAGPDGPDVDYTPPRSKYFLSWGAESFTSGQHYWEVDVAGCCNWAIGLCNDSWARESNMALDSKGIFLLLCIKENTFRNMDSDTLETFQNELTYSICMNYFLDPVTIDCGHSFCCPCLSLCWEEDWIPKSCPECRKISAKPHFTTNIVLKSLASLARKARADHDHSSEEQICVTHQEAKGLFCEADQTLLCGPCSECPEHGAHSHSWIQRAAEESQGEEKLHLEALKKEAKDICLQLKDSVFRMAQYRESLREMYGELTGMCHKLDTELLQALGNILQTTDLAEMQKPQPMNPELTCWPVSGILDMLNNFRVDNILSQTTTIHHAILDDASVMFRDNDHGASRQPRVVEGVVSWEAQAFSSGRHYWEVFVTQSSSWILGVSKDILVL</sequence>
<evidence type="ECO:0008006" key="10">
    <source>
        <dbReference type="Google" id="ProtNLM"/>
    </source>
</evidence>
<evidence type="ECO:0000259" key="7">
    <source>
        <dbReference type="PROSITE" id="PS50119"/>
    </source>
</evidence>
<feature type="domain" description="B box-type" evidence="7">
    <location>
        <begin position="88"/>
        <end position="129"/>
    </location>
</feature>
<name>A0A6B0SAH0_9CETA</name>
<dbReference type="InterPro" id="IPR013320">
    <property type="entry name" value="ConA-like_dom_sf"/>
</dbReference>
<keyword evidence="4" id="KW-0862">Zinc</keyword>
<protein>
    <recommendedName>
        <fullName evidence="10">Tripartite motif-containing protein 64</fullName>
    </recommendedName>
</protein>
<dbReference type="InterPro" id="IPR001841">
    <property type="entry name" value="Znf_RING"/>
</dbReference>
<dbReference type="InterPro" id="IPR018957">
    <property type="entry name" value="Znf_C3HC4_RING-type"/>
</dbReference>
<dbReference type="Gene3D" id="2.60.120.920">
    <property type="match status" value="2"/>
</dbReference>
<evidence type="ECO:0000259" key="6">
    <source>
        <dbReference type="PROSITE" id="PS50089"/>
    </source>
</evidence>
<evidence type="ECO:0000313" key="9">
    <source>
        <dbReference type="Proteomes" id="UP000322234"/>
    </source>
</evidence>
<dbReference type="InterPro" id="IPR003879">
    <property type="entry name" value="Butyrophylin_SPRY"/>
</dbReference>
<dbReference type="Pfam" id="PF00643">
    <property type="entry name" value="zf-B_box"/>
    <property type="match status" value="1"/>
</dbReference>
<proteinExistence type="inferred from homology"/>
<comment type="similarity">
    <text evidence="1">Belongs to the TRIM/RBCC family.</text>
</comment>
<evidence type="ECO:0000256" key="5">
    <source>
        <dbReference type="PROSITE-ProRule" id="PRU00024"/>
    </source>
</evidence>
<dbReference type="PROSITE" id="PS50089">
    <property type="entry name" value="ZF_RING_2"/>
    <property type="match status" value="2"/>
</dbReference>
<dbReference type="Pfam" id="PF00097">
    <property type="entry name" value="zf-C3HC4"/>
    <property type="match status" value="1"/>
</dbReference>
<feature type="domain" description="B box-type" evidence="7">
    <location>
        <begin position="477"/>
        <end position="520"/>
    </location>
</feature>
<dbReference type="GO" id="GO:0008270">
    <property type="term" value="F:zinc ion binding"/>
    <property type="evidence" value="ECO:0007669"/>
    <property type="project" value="UniProtKB-KW"/>
</dbReference>
<dbReference type="InterPro" id="IPR013083">
    <property type="entry name" value="Znf_RING/FYVE/PHD"/>
</dbReference>
<dbReference type="CDD" id="cd19783">
    <property type="entry name" value="Bbox2_TRIM43-like"/>
    <property type="match status" value="1"/>
</dbReference>
<evidence type="ECO:0000313" key="8">
    <source>
        <dbReference type="EMBL" id="MXQ99392.1"/>
    </source>
</evidence>
<evidence type="ECO:0000256" key="2">
    <source>
        <dbReference type="ARBA" id="ARBA00022723"/>
    </source>
</evidence>
<dbReference type="EMBL" id="VBQZ03000442">
    <property type="protein sequence ID" value="MXQ99392.1"/>
    <property type="molecule type" value="Genomic_DNA"/>
</dbReference>
<dbReference type="SUPFAM" id="SSF57850">
    <property type="entry name" value="RING/U-box"/>
    <property type="match status" value="1"/>
</dbReference>
<dbReference type="Proteomes" id="UP000322234">
    <property type="component" value="Unassembled WGS sequence"/>
</dbReference>
<feature type="domain" description="RING-type" evidence="6">
    <location>
        <begin position="406"/>
        <end position="445"/>
    </location>
</feature>
<accession>A0A6B0SAH0</accession>
<dbReference type="PRINTS" id="PR01407">
    <property type="entry name" value="BUTYPHLNCDUF"/>
</dbReference>
<dbReference type="InterPro" id="IPR017907">
    <property type="entry name" value="Znf_RING_CS"/>
</dbReference>
<dbReference type="PROSITE" id="PS50119">
    <property type="entry name" value="ZF_BBOX"/>
    <property type="match status" value="2"/>
</dbReference>
<keyword evidence="9" id="KW-1185">Reference proteome</keyword>
<dbReference type="AlphaFoldDB" id="A0A6B0SAH0"/>
<dbReference type="SUPFAM" id="SSF49899">
    <property type="entry name" value="Concanavalin A-like lectins/glucanases"/>
    <property type="match status" value="2"/>
</dbReference>
<evidence type="ECO:0000256" key="1">
    <source>
        <dbReference type="ARBA" id="ARBA00008518"/>
    </source>
</evidence>
<keyword evidence="2" id="KW-0479">Metal-binding</keyword>
<dbReference type="SMART" id="SM00336">
    <property type="entry name" value="BBOX"/>
    <property type="match status" value="2"/>
</dbReference>
<dbReference type="InterPro" id="IPR050143">
    <property type="entry name" value="TRIM/RBCC"/>
</dbReference>
<dbReference type="Pfam" id="PF15227">
    <property type="entry name" value="zf-C3HC4_4"/>
    <property type="match status" value="1"/>
</dbReference>
<dbReference type="InterPro" id="IPR043136">
    <property type="entry name" value="B30.2/SPRY_sf"/>
</dbReference>
<organism evidence="8 9">
    <name type="scientific">Bos mutus</name>
    <name type="common">wild yak</name>
    <dbReference type="NCBI Taxonomy" id="72004"/>
    <lineage>
        <taxon>Eukaryota</taxon>
        <taxon>Metazoa</taxon>
        <taxon>Chordata</taxon>
        <taxon>Craniata</taxon>
        <taxon>Vertebrata</taxon>
        <taxon>Euteleostomi</taxon>
        <taxon>Mammalia</taxon>
        <taxon>Eutheria</taxon>
        <taxon>Laurasiatheria</taxon>
        <taxon>Artiodactyla</taxon>
        <taxon>Ruminantia</taxon>
        <taxon>Pecora</taxon>
        <taxon>Bovidae</taxon>
        <taxon>Bovinae</taxon>
        <taxon>Bos</taxon>
    </lineage>
</organism>
<dbReference type="Gene3D" id="3.30.40.10">
    <property type="entry name" value="Zinc/RING finger domain, C3HC4 (zinc finger)"/>
    <property type="match status" value="2"/>
</dbReference>
<keyword evidence="3 5" id="KW-0863">Zinc-finger</keyword>
<dbReference type="Gene3D" id="3.30.160.60">
    <property type="entry name" value="Classic Zinc Finger"/>
    <property type="match status" value="2"/>
</dbReference>
<dbReference type="InterPro" id="IPR000315">
    <property type="entry name" value="Znf_B-box"/>
</dbReference>
<dbReference type="SUPFAM" id="SSF57845">
    <property type="entry name" value="B-box zinc-binding domain"/>
    <property type="match status" value="2"/>
</dbReference>
<feature type="domain" description="RING-type" evidence="6">
    <location>
        <begin position="15"/>
        <end position="56"/>
    </location>
</feature>